<dbReference type="PATRIC" id="fig|1423739.3.peg.2479"/>
<dbReference type="Pfam" id="PF19087">
    <property type="entry name" value="DUF5776"/>
    <property type="match status" value="1"/>
</dbReference>
<evidence type="ECO:0000259" key="4">
    <source>
        <dbReference type="Pfam" id="PF19087"/>
    </source>
</evidence>
<gene>
    <name evidence="5" type="ORF">FC85_GL002383</name>
</gene>
<dbReference type="InterPro" id="IPR032675">
    <property type="entry name" value="LRR_dom_sf"/>
</dbReference>
<sequence>MKKIKLAAVFLSVSLGVGTFVIPSPYLFGSFGEQIVKADDNPVEVPQSDFDWQFDDTNHTATLSGVHIFFGKDGNPANIILPSTVTKDGKSYTVTEIGTKAFYAQDSLTGVTLPENLTKIDDQAFEYAHITSIVFPKTLQSIGKDAFWSTYLSSIDFSQATSLTTIDDGAFEYTRVSSITLPENLKSLGAQVFLGVKQLTSLKLNANLETIGPQAFLYDHISNLDLTDAPNLTSIGAGAFEYNAIENEITMPANLATIGDAAFAGNNIPAIQFNAVLKSIAPSVFAYNKLTTLDIPSNVTTIGIQSFVGNQLTTVKLAGSPSVGTDAFTNNRITNFEAPNSSFSANSAMSQIATTQNDKPNLTANDLFDINMTGQKAQDLAITNLTNGVTYTAAGGFNIPAGVKQFSFDWTLTDSNGTNKIYAGHYNVNRSTPVIVVKDSNLTIGDSWSPKDNFVSAALENGQTIDFDSLKVIVKDASGNVLENGVNTNVAGRYSVTYAYGNDISSVATVNVNKKLATYSLSGNESVSYDSQTHQPDKAQYTVTMSNGKSYDLQDGDIQIENNAANPGTYNVVLTDPGKKHIENTLSDQYSYTDAGSTATFTIVGQQQGSGKLSDGTKVYDGRKVSDSNFQPTLTLKDNSGKEIKELTLSDGQYVISNDDSKVGSYVITLSQTEIDQIKKDYPSYDFGDLSQAKSTYTITQAKATAKLSSGTKQYDGRKVSESHFKPKLTLLDSSGKAIATLDLSLGQYVIGKDGSAVGSYPITLDQAEITKLQAAYPNYDLSALKSVQSTYTITPAGSSGGSSSSSSSSSSSTGNDGSSSSSSSSSSTSDGTGSDSSSTTNPNTPETGLEPGNVAAKGTVIYAIKKVGLYKKTDFSTANRRSWYVKKPRIYRPMFVVTGYARSKDGTLRYKVRDVNHLTVNRGKKGYITASSHYIRPVYYQSTHQAVTVINPRGVNSYRKADLTGKIRNYKQGTVLKVKRIVTHNLTTRYVLSNGHYITGNRKLVNMGRHKQTKLVRARTAINRYSDVNLKNRNSHYSKKQQKVFKVYDFDYSRGNRVSQRGTLRYRVTGGYITANAKYIRVIDRGY</sequence>
<dbReference type="STRING" id="1423739.FC85_GL002383"/>
<feature type="domain" description="MBG" evidence="3">
    <location>
        <begin position="613"/>
        <end position="701"/>
    </location>
</feature>
<reference evidence="5 6" key="1">
    <citation type="journal article" date="2015" name="Genome Announc.">
        <title>Expanding the biotechnology potential of lactobacilli through comparative genomics of 213 strains and associated genera.</title>
        <authorList>
            <person name="Sun Z."/>
            <person name="Harris H.M."/>
            <person name="McCann A."/>
            <person name="Guo C."/>
            <person name="Argimon S."/>
            <person name="Zhang W."/>
            <person name="Yang X."/>
            <person name="Jeffery I.B."/>
            <person name="Cooney J.C."/>
            <person name="Kagawa T.F."/>
            <person name="Liu W."/>
            <person name="Song Y."/>
            <person name="Salvetti E."/>
            <person name="Wrobel A."/>
            <person name="Rasinkangas P."/>
            <person name="Parkhill J."/>
            <person name="Rea M.C."/>
            <person name="O'Sullivan O."/>
            <person name="Ritari J."/>
            <person name="Douillard F.P."/>
            <person name="Paul Ross R."/>
            <person name="Yang R."/>
            <person name="Briner A.E."/>
            <person name="Felis G.E."/>
            <person name="de Vos W.M."/>
            <person name="Barrangou R."/>
            <person name="Klaenhammer T.R."/>
            <person name="Caufield P.W."/>
            <person name="Cui Y."/>
            <person name="Zhang H."/>
            <person name="O'Toole P.W."/>
        </authorList>
    </citation>
    <scope>NUCLEOTIDE SEQUENCE [LARGE SCALE GENOMIC DNA]</scope>
    <source>
        <strain evidence="5 6">DSM 14421</strain>
    </source>
</reference>
<evidence type="ECO:0000256" key="1">
    <source>
        <dbReference type="SAM" id="MobiDB-lite"/>
    </source>
</evidence>
<dbReference type="Proteomes" id="UP000052013">
    <property type="component" value="Unassembled WGS sequence"/>
</dbReference>
<dbReference type="Pfam" id="PF07523">
    <property type="entry name" value="Big_3"/>
    <property type="match status" value="1"/>
</dbReference>
<dbReference type="RefSeq" id="WP_057864009.1">
    <property type="nucleotide sequence ID" value="NZ_AZEY01000023.1"/>
</dbReference>
<dbReference type="InterPro" id="IPR013783">
    <property type="entry name" value="Ig-like_fold"/>
</dbReference>
<feature type="domain" description="Ig-like" evidence="2">
    <location>
        <begin position="437"/>
        <end position="512"/>
    </location>
</feature>
<dbReference type="SUPFAM" id="SSF52058">
    <property type="entry name" value="L domain-like"/>
    <property type="match status" value="1"/>
</dbReference>
<dbReference type="InterPro" id="IPR053139">
    <property type="entry name" value="Surface_bspA-like"/>
</dbReference>
<feature type="domain" description="MBG" evidence="3">
    <location>
        <begin position="517"/>
        <end position="603"/>
    </location>
</feature>
<name>A0A0R1SGZ6_9LACO</name>
<dbReference type="Pfam" id="PF17883">
    <property type="entry name" value="MBG"/>
    <property type="match status" value="3"/>
</dbReference>
<dbReference type="AlphaFoldDB" id="A0A0R1SGZ6"/>
<feature type="domain" description="DUF5776" evidence="4">
    <location>
        <begin position="940"/>
        <end position="1006"/>
    </location>
</feature>
<feature type="domain" description="MBG" evidence="3">
    <location>
        <begin position="703"/>
        <end position="796"/>
    </location>
</feature>
<proteinExistence type="predicted"/>
<dbReference type="InterPro" id="IPR041277">
    <property type="entry name" value="MBG_Lactobacillales"/>
</dbReference>
<dbReference type="InterPro" id="IPR022038">
    <property type="entry name" value="Ig-like_bact"/>
</dbReference>
<feature type="compositionally biased region" description="Low complexity" evidence="1">
    <location>
        <begin position="802"/>
        <end position="841"/>
    </location>
</feature>
<dbReference type="EMBL" id="AZEY01000023">
    <property type="protein sequence ID" value="KRL68567.1"/>
    <property type="molecule type" value="Genomic_DNA"/>
</dbReference>
<dbReference type="Pfam" id="PF13306">
    <property type="entry name" value="LRR_5"/>
    <property type="match status" value="2"/>
</dbReference>
<accession>A0A0R1SGZ6</accession>
<organism evidence="5 6">
    <name type="scientific">Lentilactobacillus diolivorans DSM 14421</name>
    <dbReference type="NCBI Taxonomy" id="1423739"/>
    <lineage>
        <taxon>Bacteria</taxon>
        <taxon>Bacillati</taxon>
        <taxon>Bacillota</taxon>
        <taxon>Bacilli</taxon>
        <taxon>Lactobacillales</taxon>
        <taxon>Lactobacillaceae</taxon>
        <taxon>Lentilactobacillus</taxon>
    </lineage>
</organism>
<dbReference type="PANTHER" id="PTHR45661">
    <property type="entry name" value="SURFACE ANTIGEN"/>
    <property type="match status" value="1"/>
</dbReference>
<feature type="region of interest" description="Disordered" evidence="1">
    <location>
        <begin position="796"/>
        <end position="853"/>
    </location>
</feature>
<evidence type="ECO:0000259" key="3">
    <source>
        <dbReference type="Pfam" id="PF17883"/>
    </source>
</evidence>
<evidence type="ECO:0000313" key="6">
    <source>
        <dbReference type="Proteomes" id="UP000052013"/>
    </source>
</evidence>
<dbReference type="InterPro" id="IPR026906">
    <property type="entry name" value="LRR_5"/>
</dbReference>
<dbReference type="PANTHER" id="PTHR45661:SF3">
    <property type="entry name" value="IG-LIKE DOMAIN-CONTAINING PROTEIN"/>
    <property type="match status" value="1"/>
</dbReference>
<dbReference type="Gene3D" id="3.80.10.10">
    <property type="entry name" value="Ribonuclease Inhibitor"/>
    <property type="match status" value="2"/>
</dbReference>
<protein>
    <submittedName>
        <fullName evidence="5">Uncharacterized protein</fullName>
    </submittedName>
</protein>
<dbReference type="Gene3D" id="3.10.430.110">
    <property type="match status" value="3"/>
</dbReference>
<evidence type="ECO:0000313" key="5">
    <source>
        <dbReference type="EMBL" id="KRL68567.1"/>
    </source>
</evidence>
<dbReference type="Gene3D" id="2.60.40.10">
    <property type="entry name" value="Immunoglobulins"/>
    <property type="match status" value="1"/>
</dbReference>
<dbReference type="InterPro" id="IPR044081">
    <property type="entry name" value="DUF5776"/>
</dbReference>
<evidence type="ECO:0000259" key="2">
    <source>
        <dbReference type="Pfam" id="PF07523"/>
    </source>
</evidence>
<comment type="caution">
    <text evidence="5">The sequence shown here is derived from an EMBL/GenBank/DDBJ whole genome shotgun (WGS) entry which is preliminary data.</text>
</comment>